<organism evidence="2 3">
    <name type="scientific">Scytalidium lignicola</name>
    <name type="common">Hyphomycete</name>
    <dbReference type="NCBI Taxonomy" id="5539"/>
    <lineage>
        <taxon>Eukaryota</taxon>
        <taxon>Fungi</taxon>
        <taxon>Dikarya</taxon>
        <taxon>Ascomycota</taxon>
        <taxon>Pezizomycotina</taxon>
        <taxon>Leotiomycetes</taxon>
        <taxon>Leotiomycetes incertae sedis</taxon>
        <taxon>Scytalidium</taxon>
    </lineage>
</organism>
<evidence type="ECO:0000259" key="1">
    <source>
        <dbReference type="PROSITE" id="PS50213"/>
    </source>
</evidence>
<dbReference type="GO" id="GO:0016236">
    <property type="term" value="P:macroautophagy"/>
    <property type="evidence" value="ECO:0007669"/>
    <property type="project" value="TreeGrafter"/>
</dbReference>
<dbReference type="OMA" id="DIMFNGG"/>
<dbReference type="EMBL" id="NCSJ02000101">
    <property type="protein sequence ID" value="RFU30408.1"/>
    <property type="molecule type" value="Genomic_DNA"/>
</dbReference>
<proteinExistence type="predicted"/>
<name>A0A3E2HAJ1_SCYLI</name>
<reference evidence="2 3" key="1">
    <citation type="submission" date="2018-05" db="EMBL/GenBank/DDBJ databases">
        <title>Draft genome sequence of Scytalidium lignicola DSM 105466, a ubiquitous saprotrophic fungus.</title>
        <authorList>
            <person name="Buettner E."/>
            <person name="Gebauer A.M."/>
            <person name="Hofrichter M."/>
            <person name="Liers C."/>
            <person name="Kellner H."/>
        </authorList>
    </citation>
    <scope>NUCLEOTIDE SEQUENCE [LARGE SCALE GENOMIC DNA]</scope>
    <source>
        <strain evidence="2 3">DSM 105466</strain>
    </source>
</reference>
<feature type="domain" description="FAS1" evidence="1">
    <location>
        <begin position="113"/>
        <end position="221"/>
    </location>
</feature>
<dbReference type="SMART" id="SM00554">
    <property type="entry name" value="FAS1"/>
    <property type="match status" value="2"/>
</dbReference>
<dbReference type="Proteomes" id="UP000258309">
    <property type="component" value="Unassembled WGS sequence"/>
</dbReference>
<dbReference type="Pfam" id="PF02469">
    <property type="entry name" value="Fasciclin"/>
    <property type="match status" value="2"/>
</dbReference>
<evidence type="ECO:0000313" key="2">
    <source>
        <dbReference type="EMBL" id="RFU30408.1"/>
    </source>
</evidence>
<evidence type="ECO:0000313" key="3">
    <source>
        <dbReference type="Proteomes" id="UP000258309"/>
    </source>
</evidence>
<dbReference type="PANTHER" id="PTHR10900:SF77">
    <property type="entry name" value="FI19380P1"/>
    <property type="match status" value="1"/>
</dbReference>
<comment type="caution">
    <text evidence="2">The sequence shown here is derived from an EMBL/GenBank/DDBJ whole genome shotgun (WGS) entry which is preliminary data.</text>
</comment>
<dbReference type="AlphaFoldDB" id="A0A3E2HAJ1"/>
<dbReference type="OrthoDB" id="286301at2759"/>
<sequence>MTNVTILVPSNDALRSFLNDTAMARMPAPDSGAIAAVLSYHVLNGTYFANNFTDTPMFIETMLENSTYENVTGGQVVEARKDGDMVSFYSALKTEANITQADLNFNGGVVHTINRVLEILMNLSATYIAANLITVIGAISVAHLTNDFIDMQNMTVFAPNNGASQLLPLSITLENGTLRTVEGSSVNISVDNGIVYVNKARVILPDVLISNGVVHVIDNVLNPSNKSGTPNPTTTGPAFSGASTVSGGNVPFTSNIHTPTETATGLETLTSPAAGVPHATAAVAFGALFGGAAMVMNGLCV</sequence>
<dbReference type="GO" id="GO:0000329">
    <property type="term" value="C:fungal-type vacuole membrane"/>
    <property type="evidence" value="ECO:0007669"/>
    <property type="project" value="TreeGrafter"/>
</dbReference>
<feature type="non-terminal residue" evidence="2">
    <location>
        <position position="1"/>
    </location>
</feature>
<dbReference type="SUPFAM" id="SSF82153">
    <property type="entry name" value="FAS1 domain"/>
    <property type="match status" value="2"/>
</dbReference>
<feature type="domain" description="FAS1" evidence="1">
    <location>
        <begin position="1"/>
        <end position="117"/>
    </location>
</feature>
<dbReference type="InterPro" id="IPR036378">
    <property type="entry name" value="FAS1_dom_sf"/>
</dbReference>
<keyword evidence="3" id="KW-1185">Reference proteome</keyword>
<gene>
    <name evidence="2" type="ORF">B7463_g5952</name>
</gene>
<dbReference type="Gene3D" id="2.30.180.10">
    <property type="entry name" value="FAS1 domain"/>
    <property type="match status" value="2"/>
</dbReference>
<dbReference type="PROSITE" id="PS50213">
    <property type="entry name" value="FAS1"/>
    <property type="match status" value="2"/>
</dbReference>
<dbReference type="InterPro" id="IPR050904">
    <property type="entry name" value="Adhesion/Biosynth-related"/>
</dbReference>
<protein>
    <recommendedName>
        <fullName evidence="1">FAS1 domain-containing protein</fullName>
    </recommendedName>
</protein>
<dbReference type="InterPro" id="IPR000782">
    <property type="entry name" value="FAS1_domain"/>
</dbReference>
<accession>A0A3E2HAJ1</accession>
<dbReference type="STRING" id="5539.A0A3E2HAJ1"/>
<dbReference type="PANTHER" id="PTHR10900">
    <property type="entry name" value="PERIOSTIN-RELATED"/>
    <property type="match status" value="1"/>
</dbReference>
<feature type="non-terminal residue" evidence="2">
    <location>
        <position position="301"/>
    </location>
</feature>